<keyword evidence="3" id="KW-0812">Transmembrane</keyword>
<dbReference type="InterPro" id="IPR036097">
    <property type="entry name" value="HisK_dim/P_sf"/>
</dbReference>
<dbReference type="Proteomes" id="UP000039865">
    <property type="component" value="Unassembled WGS sequence"/>
</dbReference>
<protein>
    <submittedName>
        <fullName evidence="6">Multi-sensor hybrid histidine kinase</fullName>
    </submittedName>
</protein>
<feature type="domain" description="Histidine kinase" evidence="4">
    <location>
        <begin position="213"/>
        <end position="492"/>
    </location>
</feature>
<dbReference type="InterPro" id="IPR003594">
    <property type="entry name" value="HATPase_dom"/>
</dbReference>
<accession>A0A078AAA2</accession>
<feature type="modified residue" description="4-aspartylphosphate" evidence="2">
    <location>
        <position position="647"/>
    </location>
</feature>
<evidence type="ECO:0000256" key="1">
    <source>
        <dbReference type="ARBA" id="ARBA00022553"/>
    </source>
</evidence>
<dbReference type="Pfam" id="PF00072">
    <property type="entry name" value="Response_reg"/>
    <property type="match status" value="1"/>
</dbReference>
<evidence type="ECO:0000256" key="3">
    <source>
        <dbReference type="SAM" id="Phobius"/>
    </source>
</evidence>
<dbReference type="InterPro" id="IPR005467">
    <property type="entry name" value="His_kinase_dom"/>
</dbReference>
<dbReference type="InParanoid" id="A0A078AAA2"/>
<keyword evidence="6" id="KW-0418">Kinase</keyword>
<dbReference type="InterPro" id="IPR050956">
    <property type="entry name" value="2C_system_His_kinase"/>
</dbReference>
<dbReference type="AlphaFoldDB" id="A0A078AAA2"/>
<reference evidence="6 7" key="1">
    <citation type="submission" date="2014-06" db="EMBL/GenBank/DDBJ databases">
        <authorList>
            <person name="Swart Estienne"/>
        </authorList>
    </citation>
    <scope>NUCLEOTIDE SEQUENCE [LARGE SCALE GENOMIC DNA]</scope>
    <source>
        <strain evidence="6 7">130c</strain>
    </source>
</reference>
<keyword evidence="3" id="KW-0472">Membrane</keyword>
<dbReference type="GO" id="GO:0000155">
    <property type="term" value="F:phosphorelay sensor kinase activity"/>
    <property type="evidence" value="ECO:0007669"/>
    <property type="project" value="InterPro"/>
</dbReference>
<dbReference type="SUPFAM" id="SSF47384">
    <property type="entry name" value="Homodimeric domain of signal transducing histidine kinase"/>
    <property type="match status" value="1"/>
</dbReference>
<dbReference type="SUPFAM" id="SSF52172">
    <property type="entry name" value="CheY-like"/>
    <property type="match status" value="1"/>
</dbReference>
<dbReference type="InterPro" id="IPR001789">
    <property type="entry name" value="Sig_transdc_resp-reg_receiver"/>
</dbReference>
<dbReference type="Gene3D" id="3.40.50.2300">
    <property type="match status" value="1"/>
</dbReference>
<dbReference type="PRINTS" id="PR00344">
    <property type="entry name" value="BCTRLSENSOR"/>
</dbReference>
<dbReference type="Gene3D" id="3.30.565.10">
    <property type="entry name" value="Histidine kinase-like ATPase, C-terminal domain"/>
    <property type="match status" value="1"/>
</dbReference>
<dbReference type="PROSITE" id="PS50110">
    <property type="entry name" value="RESPONSE_REGULATORY"/>
    <property type="match status" value="1"/>
</dbReference>
<keyword evidence="1 2" id="KW-0597">Phosphoprotein</keyword>
<keyword evidence="3" id="KW-1133">Transmembrane helix</keyword>
<proteinExistence type="predicted"/>
<dbReference type="PANTHER" id="PTHR43719">
    <property type="entry name" value="TWO-COMPONENT HISTIDINE KINASE"/>
    <property type="match status" value="1"/>
</dbReference>
<dbReference type="SUPFAM" id="SSF55874">
    <property type="entry name" value="ATPase domain of HSP90 chaperone/DNA topoisomerase II/histidine kinase"/>
    <property type="match status" value="1"/>
</dbReference>
<feature type="transmembrane region" description="Helical" evidence="3">
    <location>
        <begin position="12"/>
        <end position="28"/>
    </location>
</feature>
<dbReference type="Gene3D" id="1.10.287.130">
    <property type="match status" value="1"/>
</dbReference>
<dbReference type="CDD" id="cd00082">
    <property type="entry name" value="HisKA"/>
    <property type="match status" value="1"/>
</dbReference>
<sequence length="718" mass="83017">MYKLGQYMPKRYDILNILLIITLSYLSSKKWYGLSNMDFKIYHLMSLFTLVFAMQCLQVQIIYHNKALVKIFKGFSNLLEEQNIKYSFDLLNSEQDNNNQNSTTTSKQKPNQIYMTLDDLSAGISIQEEFKSDKKLNQTLLSFIEKIRKNISKSTAQQKFYIKIQPINISIEINIVQFEQDSQILLLFKEIGAFKKLQKSKTREQFTNVFINSTAHNIFTPINGMIGVQQLLERTVSGNREAMQYCNLMNICLQNLIFNTKNIIELSKIRLKKSVQKLEEIKLDSVLNEITNLFSQEISMKQIQINKSIQSVILNNNLLIDHEKLSLVLFNILSNAFKYTQSGFIALSAKVVTYRELQLKILEEQDESVEYDLGSNLNDNSILIQSSPSSQQLDDYRQQCIQSILKNGSMGMQYLSFSVIDTGIGMDQTNTRQLFNLFGKVKLSDEQISQQGMGLGLTVSNLICEDLGGKLFLEWTLPGKGSKFQLYLPVQINNDQSSQFLFFNQSFTEESKYSFIERPNTDYRENLDLADIDDLEPQIREKYLMELQPVFSRKLALNSSLENINTNFILTNRSQMRDSIIEKYPSILVVDDCAFNIDILSMMLHQLFDLKIDFAMSGHDAIKKVKSRLFLSQTDNRIQMYKLIIMDINMPVMDGVEATKNIKQQFQFCNQYAKIVAHSAMPEEQFRTNAERWFDGFLQKPLNSTKLHEILIDAKIKS</sequence>
<keyword evidence="7" id="KW-1185">Reference proteome</keyword>
<feature type="domain" description="Response regulatory" evidence="5">
    <location>
        <begin position="586"/>
        <end position="715"/>
    </location>
</feature>
<dbReference type="SMART" id="SM00448">
    <property type="entry name" value="REC"/>
    <property type="match status" value="1"/>
</dbReference>
<name>A0A078AAA2_STYLE</name>
<organism evidence="6 7">
    <name type="scientific">Stylonychia lemnae</name>
    <name type="common">Ciliate</name>
    <dbReference type="NCBI Taxonomy" id="5949"/>
    <lineage>
        <taxon>Eukaryota</taxon>
        <taxon>Sar</taxon>
        <taxon>Alveolata</taxon>
        <taxon>Ciliophora</taxon>
        <taxon>Intramacronucleata</taxon>
        <taxon>Spirotrichea</taxon>
        <taxon>Stichotrichia</taxon>
        <taxon>Sporadotrichida</taxon>
        <taxon>Oxytrichidae</taxon>
        <taxon>Stylonychinae</taxon>
        <taxon>Stylonychia</taxon>
    </lineage>
</organism>
<evidence type="ECO:0000259" key="4">
    <source>
        <dbReference type="PROSITE" id="PS50109"/>
    </source>
</evidence>
<gene>
    <name evidence="6" type="primary">Contig5105.g5461</name>
    <name evidence="6" type="ORF">STYLEM_8171</name>
</gene>
<dbReference type="InterPro" id="IPR036890">
    <property type="entry name" value="HATPase_C_sf"/>
</dbReference>
<evidence type="ECO:0000313" key="6">
    <source>
        <dbReference type="EMBL" id="CDW79185.1"/>
    </source>
</evidence>
<feature type="transmembrane region" description="Helical" evidence="3">
    <location>
        <begin position="40"/>
        <end position="63"/>
    </location>
</feature>
<dbReference type="CDD" id="cd17546">
    <property type="entry name" value="REC_hyHK_CKI1_RcsC-like"/>
    <property type="match status" value="1"/>
</dbReference>
<dbReference type="PROSITE" id="PS50109">
    <property type="entry name" value="HIS_KIN"/>
    <property type="match status" value="1"/>
</dbReference>
<dbReference type="InterPro" id="IPR004358">
    <property type="entry name" value="Sig_transdc_His_kin-like_C"/>
</dbReference>
<dbReference type="Pfam" id="PF02518">
    <property type="entry name" value="HATPase_c"/>
    <property type="match status" value="1"/>
</dbReference>
<dbReference type="InterPro" id="IPR003661">
    <property type="entry name" value="HisK_dim/P_dom"/>
</dbReference>
<dbReference type="OrthoDB" id="297641at2759"/>
<evidence type="ECO:0000256" key="2">
    <source>
        <dbReference type="PROSITE-ProRule" id="PRU00169"/>
    </source>
</evidence>
<dbReference type="SMART" id="SM00387">
    <property type="entry name" value="HATPase_c"/>
    <property type="match status" value="1"/>
</dbReference>
<evidence type="ECO:0000259" key="5">
    <source>
        <dbReference type="PROSITE" id="PS50110"/>
    </source>
</evidence>
<dbReference type="EMBL" id="CCKQ01007762">
    <property type="protein sequence ID" value="CDW79185.1"/>
    <property type="molecule type" value="Genomic_DNA"/>
</dbReference>
<keyword evidence="6" id="KW-0808">Transferase</keyword>
<dbReference type="PANTHER" id="PTHR43719:SF28">
    <property type="entry name" value="PEROXIDE STRESS-ACTIVATED HISTIDINE KINASE MAK1-RELATED"/>
    <property type="match status" value="1"/>
</dbReference>
<dbReference type="InterPro" id="IPR011006">
    <property type="entry name" value="CheY-like_superfamily"/>
</dbReference>
<evidence type="ECO:0000313" key="7">
    <source>
        <dbReference type="Proteomes" id="UP000039865"/>
    </source>
</evidence>